<evidence type="ECO:0000259" key="7">
    <source>
        <dbReference type="Pfam" id="PF00155"/>
    </source>
</evidence>
<proteinExistence type="inferred from homology"/>
<evidence type="ECO:0000313" key="8">
    <source>
        <dbReference type="EMBL" id="SDW96602.1"/>
    </source>
</evidence>
<dbReference type="GeneID" id="78334196"/>
<dbReference type="InterPro" id="IPR015421">
    <property type="entry name" value="PyrdxlP-dep_Trfase_major"/>
</dbReference>
<evidence type="ECO:0000256" key="5">
    <source>
        <dbReference type="ARBA" id="ARBA00022679"/>
    </source>
</evidence>
<dbReference type="GO" id="GO:0008483">
    <property type="term" value="F:transaminase activity"/>
    <property type="evidence" value="ECO:0007669"/>
    <property type="project" value="UniProtKB-KW"/>
</dbReference>
<dbReference type="PANTHER" id="PTHR42790:SF19">
    <property type="entry name" value="KYNURENINE_ALPHA-AMINOADIPATE AMINOTRANSFERASE, MITOCHONDRIAL"/>
    <property type="match status" value="1"/>
</dbReference>
<dbReference type="InterPro" id="IPR050859">
    <property type="entry name" value="Class-I_PLP-dep_aminotransf"/>
</dbReference>
<dbReference type="CDD" id="cd00609">
    <property type="entry name" value="AAT_like"/>
    <property type="match status" value="1"/>
</dbReference>
<evidence type="ECO:0000256" key="4">
    <source>
        <dbReference type="ARBA" id="ARBA00022576"/>
    </source>
</evidence>
<evidence type="ECO:0000256" key="6">
    <source>
        <dbReference type="ARBA" id="ARBA00022898"/>
    </source>
</evidence>
<comment type="subunit">
    <text evidence="3">Homodimer.</text>
</comment>
<evidence type="ECO:0000256" key="1">
    <source>
        <dbReference type="ARBA" id="ARBA00001933"/>
    </source>
</evidence>
<comment type="caution">
    <text evidence="8">The sequence shown here is derived from an EMBL/GenBank/DDBJ whole genome shotgun (WGS) entry which is preliminary data.</text>
</comment>
<reference evidence="8 9" key="1">
    <citation type="submission" date="2016-10" db="EMBL/GenBank/DDBJ databases">
        <authorList>
            <person name="Varghese N."/>
            <person name="Submissions S."/>
        </authorList>
    </citation>
    <scope>NUCLEOTIDE SEQUENCE [LARGE SCALE GENOMIC DNA]</scope>
    <source>
        <strain evidence="8 9">WCC6</strain>
    </source>
</reference>
<dbReference type="SUPFAM" id="SSF53383">
    <property type="entry name" value="PLP-dependent transferases"/>
    <property type="match status" value="1"/>
</dbReference>
<keyword evidence="4" id="KW-0032">Aminotransferase</keyword>
<dbReference type="GO" id="GO:1901605">
    <property type="term" value="P:alpha-amino acid metabolic process"/>
    <property type="evidence" value="ECO:0007669"/>
    <property type="project" value="TreeGrafter"/>
</dbReference>
<dbReference type="Pfam" id="PF00155">
    <property type="entry name" value="Aminotran_1_2"/>
    <property type="match status" value="1"/>
</dbReference>
<dbReference type="PANTHER" id="PTHR42790">
    <property type="entry name" value="AMINOTRANSFERASE"/>
    <property type="match status" value="1"/>
</dbReference>
<feature type="domain" description="Aminotransferase class I/classII large" evidence="7">
    <location>
        <begin position="41"/>
        <end position="385"/>
    </location>
</feature>
<dbReference type="InterPro" id="IPR015424">
    <property type="entry name" value="PyrdxlP-dep_Trfase"/>
</dbReference>
<dbReference type="GO" id="GO:0030170">
    <property type="term" value="F:pyridoxal phosphate binding"/>
    <property type="evidence" value="ECO:0007669"/>
    <property type="project" value="InterPro"/>
</dbReference>
<dbReference type="InterPro" id="IPR015422">
    <property type="entry name" value="PyrdxlP-dep_Trfase_small"/>
</dbReference>
<comment type="cofactor">
    <cofactor evidence="1">
        <name>pyridoxal 5'-phosphate</name>
        <dbReference type="ChEBI" id="CHEBI:597326"/>
    </cofactor>
</comment>
<dbReference type="EMBL" id="FNOP01000009">
    <property type="protein sequence ID" value="SDW96602.1"/>
    <property type="molecule type" value="Genomic_DNA"/>
</dbReference>
<name>A0A1H2XUH2_ACIFE</name>
<accession>A0A1H2XUH2</accession>
<evidence type="ECO:0000256" key="2">
    <source>
        <dbReference type="ARBA" id="ARBA00007441"/>
    </source>
</evidence>
<dbReference type="FunFam" id="3.40.640.10:FF:000053">
    <property type="entry name" value="Aminotransferase, class I"/>
    <property type="match status" value="1"/>
</dbReference>
<dbReference type="Gene3D" id="3.90.1150.10">
    <property type="entry name" value="Aspartate Aminotransferase, domain 1"/>
    <property type="match status" value="1"/>
</dbReference>
<dbReference type="Gene3D" id="3.40.640.10">
    <property type="entry name" value="Type I PLP-dependent aspartate aminotransferase-like (Major domain)"/>
    <property type="match status" value="1"/>
</dbReference>
<dbReference type="Proteomes" id="UP000182379">
    <property type="component" value="Unassembled WGS sequence"/>
</dbReference>
<keyword evidence="5" id="KW-0808">Transferase</keyword>
<gene>
    <name evidence="8" type="ORF">SAMN05216495_109105</name>
</gene>
<evidence type="ECO:0000313" key="9">
    <source>
        <dbReference type="Proteomes" id="UP000182379"/>
    </source>
</evidence>
<protein>
    <submittedName>
        <fullName evidence="8">2-aminoadipate transaminase</fullName>
    </submittedName>
</protein>
<keyword evidence="6" id="KW-0663">Pyridoxal phosphate</keyword>
<dbReference type="OMA" id="FMPGEPF"/>
<dbReference type="InterPro" id="IPR004839">
    <property type="entry name" value="Aminotransferase_I/II_large"/>
</dbReference>
<evidence type="ECO:0000256" key="3">
    <source>
        <dbReference type="ARBA" id="ARBA00011738"/>
    </source>
</evidence>
<organism evidence="8 9">
    <name type="scientific">Acidaminococcus fermentans</name>
    <dbReference type="NCBI Taxonomy" id="905"/>
    <lineage>
        <taxon>Bacteria</taxon>
        <taxon>Bacillati</taxon>
        <taxon>Bacillota</taxon>
        <taxon>Negativicutes</taxon>
        <taxon>Acidaminococcales</taxon>
        <taxon>Acidaminococcaceae</taxon>
        <taxon>Acidaminococcus</taxon>
    </lineage>
</organism>
<dbReference type="RefSeq" id="WP_012937835.1">
    <property type="nucleotide sequence ID" value="NZ_CALAKB010000044.1"/>
</dbReference>
<dbReference type="AlphaFoldDB" id="A0A1H2XUH2"/>
<comment type="similarity">
    <text evidence="2">Belongs to the class-I pyridoxal-phosphate-dependent aminotransferase family.</text>
</comment>
<sequence>MEYKFAKRMAGMQASAVREILKVTQRPEVISFAGGLPAPELFPVEEIGKVCQEVCAAEGHKVLQYATTEGRPSLRAKIADRMNRKYKSHLGAENILITTGSQQNLDMAGKIFFDEGDVVLMESPTYLAAINAFKAYQPVFKEVPTDDKGMIPEELDKILAETPRAKLIYVIPDFQNPTGICWSLERRQKFMEVVNKYNIPVLEDNPYGELRYEGETLPSLQSMDTKDLVMAMGTFSKTFCPGLRIGWLAAPVTLMKEFVKVKQSADLHTSAFDQAIIDRYMDEYSLDEHVAEINKLYKHRRDLLLKTMEETFTDGTTWTRPEGGLFLWLTFPEGVSARKVFDKCIEKNVAGVLGEFFYPNIKNDRHMRINYSNMPDDRIVEGVRRMAEALKEIKEGK</sequence>